<name>A0ABS8AYL7_9BACT</name>
<keyword evidence="11" id="KW-1185">Reference proteome</keyword>
<comment type="caution">
    <text evidence="10">The sequence shown here is derived from an EMBL/GenBank/DDBJ whole genome shotgun (WGS) entry which is preliminary data.</text>
</comment>
<sequence length="266" mass="28288">MKKQFLTVAVCLATAAFSGVQAQIKLNTKTIGAGLKAAKAVTLSDEEVIEHTREYVTWMDANNPVAPATHPLAKRLQKLVANLGSYDGMSMNYKVYLVKDVNAFACADGSVRVFAGLLDLMTDQEVLGVIGHEIGHVKHKDSRDAFRTALLSSALKDGVSSQGGTGAALSDSQLGDLGQAVANASFSRAQESSADGYGYELLKAQKVNPWYMASAFGKLQKLSEEGGQSKASKGAQLFSSHPDTEKRMAVVTERATKDGFAKPVAK</sequence>
<keyword evidence="3 6" id="KW-0378">Hydrolase</keyword>
<reference evidence="10" key="1">
    <citation type="submission" date="2021-10" db="EMBL/GenBank/DDBJ databases">
        <authorList>
            <person name="Dean J.D."/>
            <person name="Kim M.K."/>
            <person name="Newey C.N."/>
            <person name="Stoker T.S."/>
            <person name="Thompson D.W."/>
            <person name="Grose J.H."/>
        </authorList>
    </citation>
    <scope>NUCLEOTIDE SEQUENCE</scope>
    <source>
        <strain evidence="10">BT178</strain>
    </source>
</reference>
<evidence type="ECO:0000256" key="7">
    <source>
        <dbReference type="SAM" id="MobiDB-lite"/>
    </source>
</evidence>
<evidence type="ECO:0000256" key="5">
    <source>
        <dbReference type="ARBA" id="ARBA00023049"/>
    </source>
</evidence>
<evidence type="ECO:0000256" key="4">
    <source>
        <dbReference type="ARBA" id="ARBA00022833"/>
    </source>
</evidence>
<evidence type="ECO:0000256" key="3">
    <source>
        <dbReference type="ARBA" id="ARBA00022801"/>
    </source>
</evidence>
<organism evidence="10 11">
    <name type="scientific">Hymenobacter lucidus</name>
    <dbReference type="NCBI Taxonomy" id="2880930"/>
    <lineage>
        <taxon>Bacteria</taxon>
        <taxon>Pseudomonadati</taxon>
        <taxon>Bacteroidota</taxon>
        <taxon>Cytophagia</taxon>
        <taxon>Cytophagales</taxon>
        <taxon>Hymenobacteraceae</taxon>
        <taxon>Hymenobacter</taxon>
    </lineage>
</organism>
<dbReference type="InterPro" id="IPR051156">
    <property type="entry name" value="Mito/Outer_Membr_Metalloprot"/>
</dbReference>
<evidence type="ECO:0000313" key="10">
    <source>
        <dbReference type="EMBL" id="MCB2410906.1"/>
    </source>
</evidence>
<keyword evidence="5 6" id="KW-0482">Metalloprotease</keyword>
<feature type="chain" id="PRO_5047173927" evidence="8">
    <location>
        <begin position="23"/>
        <end position="266"/>
    </location>
</feature>
<dbReference type="Pfam" id="PF01435">
    <property type="entry name" value="Peptidase_M48"/>
    <property type="match status" value="1"/>
</dbReference>
<feature type="domain" description="Peptidase M48" evidence="9">
    <location>
        <begin position="75"/>
        <end position="254"/>
    </location>
</feature>
<dbReference type="PANTHER" id="PTHR22726:SF8">
    <property type="entry name" value="METALLOPROTEASE YCAL"/>
    <property type="match status" value="1"/>
</dbReference>
<dbReference type="InterPro" id="IPR001915">
    <property type="entry name" value="Peptidase_M48"/>
</dbReference>
<evidence type="ECO:0000259" key="9">
    <source>
        <dbReference type="Pfam" id="PF01435"/>
    </source>
</evidence>
<gene>
    <name evidence="10" type="ORF">LGH74_23165</name>
</gene>
<evidence type="ECO:0000256" key="8">
    <source>
        <dbReference type="SAM" id="SignalP"/>
    </source>
</evidence>
<evidence type="ECO:0000313" key="11">
    <source>
        <dbReference type="Proteomes" id="UP001165296"/>
    </source>
</evidence>
<proteinExistence type="inferred from homology"/>
<keyword evidence="2" id="KW-0479">Metal-binding</keyword>
<protein>
    <submittedName>
        <fullName evidence="10">M48 family metallopeptidase</fullName>
    </submittedName>
</protein>
<accession>A0ABS8AYL7</accession>
<dbReference type="CDD" id="cd07334">
    <property type="entry name" value="M48C_loiP_like"/>
    <property type="match status" value="1"/>
</dbReference>
<dbReference type="PANTHER" id="PTHR22726">
    <property type="entry name" value="METALLOENDOPEPTIDASE OMA1"/>
    <property type="match status" value="1"/>
</dbReference>
<comment type="cofactor">
    <cofactor evidence="6">
        <name>Zn(2+)</name>
        <dbReference type="ChEBI" id="CHEBI:29105"/>
    </cofactor>
    <text evidence="6">Binds 1 zinc ion per subunit.</text>
</comment>
<feature type="signal peptide" evidence="8">
    <location>
        <begin position="1"/>
        <end position="22"/>
    </location>
</feature>
<dbReference type="Gene3D" id="3.30.2010.10">
    <property type="entry name" value="Metalloproteases ('zincins'), catalytic domain"/>
    <property type="match status" value="1"/>
</dbReference>
<evidence type="ECO:0000256" key="2">
    <source>
        <dbReference type="ARBA" id="ARBA00022723"/>
    </source>
</evidence>
<keyword evidence="8" id="KW-0732">Signal</keyword>
<comment type="similarity">
    <text evidence="6">Belongs to the peptidase M48 family.</text>
</comment>
<evidence type="ECO:0000256" key="6">
    <source>
        <dbReference type="RuleBase" id="RU003983"/>
    </source>
</evidence>
<dbReference type="RefSeq" id="WP_226180253.1">
    <property type="nucleotide sequence ID" value="NZ_JAJADR010000012.1"/>
</dbReference>
<keyword evidence="1 6" id="KW-0645">Protease</keyword>
<feature type="region of interest" description="Disordered" evidence="7">
    <location>
        <begin position="227"/>
        <end position="246"/>
    </location>
</feature>
<dbReference type="EMBL" id="JAJADR010000012">
    <property type="protein sequence ID" value="MCB2410906.1"/>
    <property type="molecule type" value="Genomic_DNA"/>
</dbReference>
<keyword evidence="4 6" id="KW-0862">Zinc</keyword>
<evidence type="ECO:0000256" key="1">
    <source>
        <dbReference type="ARBA" id="ARBA00022670"/>
    </source>
</evidence>
<dbReference type="Proteomes" id="UP001165296">
    <property type="component" value="Unassembled WGS sequence"/>
</dbReference>